<evidence type="ECO:0000313" key="1">
    <source>
        <dbReference type="EMBL" id="KAL3052903.1"/>
    </source>
</evidence>
<comment type="caution">
    <text evidence="1">The sequence shown here is derived from an EMBL/GenBank/DDBJ whole genome shotgun (WGS) entry which is preliminary data.</text>
</comment>
<keyword evidence="2" id="KW-1185">Reference proteome</keyword>
<gene>
    <name evidence="1" type="ORF">OYC64_005429</name>
</gene>
<evidence type="ECO:0000313" key="2">
    <source>
        <dbReference type="Proteomes" id="UP001619887"/>
    </source>
</evidence>
<accession>A0ABD2GGK6</accession>
<sequence length="125" mass="13949">MFSIKSPSNGSNPSCSKCDRLASPSTDCSHTISVSPKQPSVPAGFDRVVSTDRLTGSCSSLQLKMIVKVQYRNQKQYIKNPEACFYIFITEVKERFSIPVDNILSVEDETGTEVARSTDYQWNQT</sequence>
<reference evidence="1 2" key="2">
    <citation type="journal article" date="2024" name="G3 (Bethesda)">
        <title>The genome of the cryopelagic Antarctic bald notothen, Trematomus borchgrevinki.</title>
        <authorList>
            <person name="Rayamajhi N."/>
            <person name="Rivera-Colon A.G."/>
            <person name="Minhas B.F."/>
            <person name="Cheng C.C."/>
            <person name="Catchen J.M."/>
        </authorList>
    </citation>
    <scope>NUCLEOTIDE SEQUENCE [LARGE SCALE GENOMIC DNA]</scope>
    <source>
        <strain evidence="1">AGRC-2024</strain>
    </source>
</reference>
<reference evidence="1 2" key="1">
    <citation type="journal article" date="2022" name="G3 (Bethesda)">
        <title>Evaluating Illumina-, Nanopore-, and PacBio-based genome assembly strategies with the bald notothen, Trematomus borchgrevinki.</title>
        <authorList>
            <person name="Rayamajhi N."/>
            <person name="Cheng C.C."/>
            <person name="Catchen J.M."/>
        </authorList>
    </citation>
    <scope>NUCLEOTIDE SEQUENCE [LARGE SCALE GENOMIC DNA]</scope>
    <source>
        <strain evidence="1">AGRC-2024</strain>
    </source>
</reference>
<dbReference type="Proteomes" id="UP001619887">
    <property type="component" value="Unassembled WGS sequence"/>
</dbReference>
<protein>
    <submittedName>
        <fullName evidence="1">Uncharacterized protein</fullName>
    </submittedName>
</protein>
<dbReference type="AlphaFoldDB" id="A0ABD2GGK6"/>
<proteinExistence type="predicted"/>
<organism evidence="1 2">
    <name type="scientific">Pagothenia borchgrevinki</name>
    <name type="common">Bald rockcod</name>
    <name type="synonym">Trematomus borchgrevinki</name>
    <dbReference type="NCBI Taxonomy" id="8213"/>
    <lineage>
        <taxon>Eukaryota</taxon>
        <taxon>Metazoa</taxon>
        <taxon>Chordata</taxon>
        <taxon>Craniata</taxon>
        <taxon>Vertebrata</taxon>
        <taxon>Euteleostomi</taxon>
        <taxon>Actinopterygii</taxon>
        <taxon>Neopterygii</taxon>
        <taxon>Teleostei</taxon>
        <taxon>Neoteleostei</taxon>
        <taxon>Acanthomorphata</taxon>
        <taxon>Eupercaria</taxon>
        <taxon>Perciformes</taxon>
        <taxon>Notothenioidei</taxon>
        <taxon>Nototheniidae</taxon>
        <taxon>Pagothenia</taxon>
    </lineage>
</organism>
<name>A0ABD2GGK6_PAGBO</name>
<dbReference type="EMBL" id="JBIYXZ010002079">
    <property type="protein sequence ID" value="KAL3052903.1"/>
    <property type="molecule type" value="Genomic_DNA"/>
</dbReference>